<keyword evidence="5" id="KW-1185">Reference proteome</keyword>
<reference evidence="2 4" key="1">
    <citation type="journal article" date="2011" name="J. Bacteriol.">
        <title>Draft genome sequence of the thermoalkaliphilic Caldalkalibacillus thermarum strain TA2.A1.</title>
        <authorList>
            <person name="Kalamorz F."/>
            <person name="Keis S."/>
            <person name="McMillan D.G."/>
            <person name="Olsson K."/>
            <person name="Stanton J.A."/>
            <person name="Stockwell P."/>
            <person name="Black M.A."/>
            <person name="Klingeman D.M."/>
            <person name="Land M.L."/>
            <person name="Han C.S."/>
            <person name="Martin S.L."/>
            <person name="Becher S.A."/>
            <person name="Peddie C.J."/>
            <person name="Morgan H.W."/>
            <person name="Matthies D."/>
            <person name="Preiss L."/>
            <person name="Meier T."/>
            <person name="Brown S.D."/>
            <person name="Cook G.M."/>
        </authorList>
    </citation>
    <scope>NUCLEOTIDE SEQUENCE [LARGE SCALE GENOMIC DNA]</scope>
    <source>
        <strain evidence="2 4">TA2.A1</strain>
    </source>
</reference>
<sequence length="183" mass="20811">MSTSIEKQKKVSIIFLLSYIAGLIGWFWDWGEHMGTVQSGLTYVPAHLLMNVSIVVMFGTIVLTSTFKKNMYWFSYAGILVGALLFLIQPEVGLSVLLAIPFLFFWAYAQRNKFLLRVVFLLMGLALVLVGMVVDWYWHRAHPNIGEAHNMLLVIGHQIQLVGWGIGLMSALVMFLEYRNLIN</sequence>
<dbReference type="AlphaFoldDB" id="F5L324"/>
<dbReference type="Proteomes" id="UP000010716">
    <property type="component" value="Unassembled WGS sequence"/>
</dbReference>
<name>F5L324_CALTT</name>
<feature type="transmembrane region" description="Helical" evidence="1">
    <location>
        <begin position="94"/>
        <end position="109"/>
    </location>
</feature>
<evidence type="ECO:0000313" key="4">
    <source>
        <dbReference type="Proteomes" id="UP000010716"/>
    </source>
</evidence>
<dbReference type="OrthoDB" id="9783799at2"/>
<gene>
    <name evidence="2" type="ORF">CathTA2_0184</name>
    <name evidence="3" type="ORF">HUR95_13130</name>
</gene>
<evidence type="ECO:0000256" key="1">
    <source>
        <dbReference type="SAM" id="Phobius"/>
    </source>
</evidence>
<reference evidence="3 5" key="2">
    <citation type="journal article" date="2020" name="Extremophiles">
        <title>Genomic analysis of Caldalkalibacillus thermarum TA2.A1 reveals aerobic alkaliphilic metabolism and evolutionary hallmarks linking alkaliphilic bacteria and plant life.</title>
        <authorList>
            <person name="de Jong S.I."/>
            <person name="van den Broek M.A."/>
            <person name="Merkel A.Y."/>
            <person name="de la Torre Cortes P."/>
            <person name="Kalamorz F."/>
            <person name="Cook G.M."/>
            <person name="van Loosdrecht M.C.M."/>
            <person name="McMillan D.G.G."/>
        </authorList>
    </citation>
    <scope>NUCLEOTIDE SEQUENCE [LARGE SCALE GENOMIC DNA]</scope>
    <source>
        <strain evidence="3 5">TA2.A1</strain>
    </source>
</reference>
<accession>F5L324</accession>
<keyword evidence="1" id="KW-1133">Transmembrane helix</keyword>
<organism evidence="2 4">
    <name type="scientific">Caldalkalibacillus thermarum (strain TA2.A1)</name>
    <dbReference type="NCBI Taxonomy" id="986075"/>
    <lineage>
        <taxon>Bacteria</taxon>
        <taxon>Bacillati</taxon>
        <taxon>Bacillota</taxon>
        <taxon>Bacilli</taxon>
        <taxon>Bacillales</taxon>
        <taxon>Bacillaceae</taxon>
        <taxon>Caldalkalibacillus</taxon>
    </lineage>
</organism>
<dbReference type="RefSeq" id="WP_007502129.1">
    <property type="nucleotide sequence ID" value="NZ_AFCE01000016.1"/>
</dbReference>
<evidence type="ECO:0000313" key="3">
    <source>
        <dbReference type="EMBL" id="QZT33227.1"/>
    </source>
</evidence>
<dbReference type="Proteomes" id="UP000825179">
    <property type="component" value="Chromosome"/>
</dbReference>
<dbReference type="KEGG" id="cthu:HUR95_13130"/>
<feature type="transmembrane region" description="Helical" evidence="1">
    <location>
        <begin position="71"/>
        <end position="88"/>
    </location>
</feature>
<feature type="transmembrane region" description="Helical" evidence="1">
    <location>
        <begin position="114"/>
        <end position="138"/>
    </location>
</feature>
<keyword evidence="1" id="KW-0472">Membrane</keyword>
<evidence type="ECO:0000313" key="2">
    <source>
        <dbReference type="EMBL" id="EGL84256.1"/>
    </source>
</evidence>
<feature type="transmembrane region" description="Helical" evidence="1">
    <location>
        <begin position="12"/>
        <end position="28"/>
    </location>
</feature>
<reference evidence="3" key="3">
    <citation type="submission" date="2021-08" db="EMBL/GenBank/DDBJ databases">
        <authorList>
            <person name="de Jong S."/>
            <person name="van den Broek M."/>
            <person name="Merkel A."/>
            <person name="de la Torre Cortes P."/>
            <person name="Kalamorz F."/>
            <person name="Cook G."/>
            <person name="van Loosdrecht M."/>
            <person name="McMillan D."/>
        </authorList>
    </citation>
    <scope>NUCLEOTIDE SEQUENCE</scope>
    <source>
        <strain evidence="3">TA2.A1</strain>
    </source>
</reference>
<keyword evidence="1" id="KW-0812">Transmembrane</keyword>
<feature type="transmembrane region" description="Helical" evidence="1">
    <location>
        <begin position="40"/>
        <end position="64"/>
    </location>
</feature>
<evidence type="ECO:0000313" key="5">
    <source>
        <dbReference type="Proteomes" id="UP000825179"/>
    </source>
</evidence>
<proteinExistence type="predicted"/>
<dbReference type="EMBL" id="CP082237">
    <property type="protein sequence ID" value="QZT33227.1"/>
    <property type="molecule type" value="Genomic_DNA"/>
</dbReference>
<protein>
    <submittedName>
        <fullName evidence="2">Uncharacterized protein</fullName>
    </submittedName>
</protein>
<feature type="transmembrane region" description="Helical" evidence="1">
    <location>
        <begin position="158"/>
        <end position="178"/>
    </location>
</feature>
<dbReference type="EMBL" id="AFCE01000016">
    <property type="protein sequence ID" value="EGL84256.1"/>
    <property type="molecule type" value="Genomic_DNA"/>
</dbReference>